<keyword evidence="2" id="KW-1185">Reference proteome</keyword>
<reference evidence="1 2" key="1">
    <citation type="submission" date="2023-01" db="EMBL/GenBank/DDBJ databases">
        <title>Complete genome sequence of Muricauda aquimarina strain IFOP_LL357.</title>
        <authorList>
            <person name="Gajardo G."/>
            <person name="Ueki S."/>
            <person name="Maruyama F."/>
        </authorList>
    </citation>
    <scope>NUCLEOTIDE SEQUENCE [LARGE SCALE GENOMIC DNA]</scope>
    <source>
        <strain evidence="1 2">IFOP_LL357</strain>
    </source>
</reference>
<organism evidence="1 2">
    <name type="scientific">Flagellimonas marinaquae</name>
    <dbReference type="NCBI Taxonomy" id="254955"/>
    <lineage>
        <taxon>Bacteria</taxon>
        <taxon>Pseudomonadati</taxon>
        <taxon>Bacteroidota</taxon>
        <taxon>Flavobacteriia</taxon>
        <taxon>Flavobacteriales</taxon>
        <taxon>Flavobacteriaceae</taxon>
        <taxon>Flagellimonas</taxon>
    </lineage>
</organism>
<name>A0AA48HEP4_9FLAO</name>
<dbReference type="Proteomes" id="UP001330184">
    <property type="component" value="Chromosome"/>
</dbReference>
<evidence type="ECO:0000313" key="1">
    <source>
        <dbReference type="EMBL" id="BDW93042.1"/>
    </source>
</evidence>
<accession>A0AA48HEP4</accession>
<dbReference type="AlphaFoldDB" id="A0AA48HEP4"/>
<protein>
    <submittedName>
        <fullName evidence="1">Uncharacterized protein</fullName>
    </submittedName>
</protein>
<proteinExistence type="predicted"/>
<dbReference type="EMBL" id="AP027268">
    <property type="protein sequence ID" value="BDW93042.1"/>
    <property type="molecule type" value="Genomic_DNA"/>
</dbReference>
<gene>
    <name evidence="1" type="ORF">MACH07_18740</name>
</gene>
<sequence length="82" mass="8392">MEHRLPRAVVGVTTEVAHLHREATGTLVEPQEATNQEVLLPAEITVAPLVGQAPGVTAAAVPPAADLAEVTEAPVAAQEVLA</sequence>
<evidence type="ECO:0000313" key="2">
    <source>
        <dbReference type="Proteomes" id="UP001330184"/>
    </source>
</evidence>